<proteinExistence type="predicted"/>
<dbReference type="AlphaFoldDB" id="A0A0H5RGH0"/>
<name>A0A0H5RGH0_9EUKA</name>
<organism evidence="1">
    <name type="scientific">Spongospora subterranea</name>
    <dbReference type="NCBI Taxonomy" id="70186"/>
    <lineage>
        <taxon>Eukaryota</taxon>
        <taxon>Sar</taxon>
        <taxon>Rhizaria</taxon>
        <taxon>Endomyxa</taxon>
        <taxon>Phytomyxea</taxon>
        <taxon>Plasmodiophorida</taxon>
        <taxon>Plasmodiophoridae</taxon>
        <taxon>Spongospora</taxon>
    </lineage>
</organism>
<protein>
    <submittedName>
        <fullName evidence="1">Uncharacterized protein</fullName>
    </submittedName>
</protein>
<reference evidence="1" key="1">
    <citation type="submission" date="2015-04" db="EMBL/GenBank/DDBJ databases">
        <title>The genome sequence of the plant pathogenic Rhizarian Plasmodiophora brassicae reveals insights in its biotrophic life cycle and the origin of chitin synthesis.</title>
        <authorList>
            <person name="Schwelm A."/>
            <person name="Fogelqvist J."/>
            <person name="Knaust A."/>
            <person name="Julke S."/>
            <person name="Lilja T."/>
            <person name="Dhandapani V."/>
            <person name="Bonilla-Rosso G."/>
            <person name="Karlsson M."/>
            <person name="Shevchenko A."/>
            <person name="Choi S.R."/>
            <person name="Kim H.G."/>
            <person name="Park J.Y."/>
            <person name="Lim Y.P."/>
            <person name="Ludwig-Muller J."/>
            <person name="Dixelius C."/>
        </authorList>
    </citation>
    <scope>NUCLEOTIDE SEQUENCE</scope>
    <source>
        <tissue evidence="1">Potato root galls</tissue>
    </source>
</reference>
<evidence type="ECO:0000313" key="1">
    <source>
        <dbReference type="EMBL" id="CRZ12806.1"/>
    </source>
</evidence>
<sequence length="161" mass="18176">MGYCYYLINRDITVISVGKCSRSALARVYLNDMVNSELSHPAVNYDCDGVFSSLCYRIRICRPKFNSGPLRNINLCESAGDADSLYERIVPIAAISQHRLPILLQETANHSALAHHHVDVHVKMTAIITSIFTFDQYQVVMSSTSIVLHFLYAVSYYRGRP</sequence>
<feature type="non-terminal residue" evidence="1">
    <location>
        <position position="161"/>
    </location>
</feature>
<dbReference type="EMBL" id="HACM01012364">
    <property type="protein sequence ID" value="CRZ12806.1"/>
    <property type="molecule type" value="Transcribed_RNA"/>
</dbReference>
<accession>A0A0H5RGH0</accession>